<accession>A0A9P0E6Z0</accession>
<organism evidence="1 2">
    <name type="scientific">Nezara viridula</name>
    <name type="common">Southern green stink bug</name>
    <name type="synonym">Cimex viridulus</name>
    <dbReference type="NCBI Taxonomy" id="85310"/>
    <lineage>
        <taxon>Eukaryota</taxon>
        <taxon>Metazoa</taxon>
        <taxon>Ecdysozoa</taxon>
        <taxon>Arthropoda</taxon>
        <taxon>Hexapoda</taxon>
        <taxon>Insecta</taxon>
        <taxon>Pterygota</taxon>
        <taxon>Neoptera</taxon>
        <taxon>Paraneoptera</taxon>
        <taxon>Hemiptera</taxon>
        <taxon>Heteroptera</taxon>
        <taxon>Panheteroptera</taxon>
        <taxon>Pentatomomorpha</taxon>
        <taxon>Pentatomoidea</taxon>
        <taxon>Pentatomidae</taxon>
        <taxon>Pentatominae</taxon>
        <taxon>Nezara</taxon>
    </lineage>
</organism>
<reference evidence="1" key="1">
    <citation type="submission" date="2022-01" db="EMBL/GenBank/DDBJ databases">
        <authorList>
            <person name="King R."/>
        </authorList>
    </citation>
    <scope>NUCLEOTIDE SEQUENCE</scope>
</reference>
<dbReference type="Proteomes" id="UP001152798">
    <property type="component" value="Chromosome 3"/>
</dbReference>
<protein>
    <submittedName>
        <fullName evidence="1">Uncharacterized protein</fullName>
    </submittedName>
</protein>
<evidence type="ECO:0000313" key="2">
    <source>
        <dbReference type="Proteomes" id="UP001152798"/>
    </source>
</evidence>
<dbReference type="OrthoDB" id="6152532at2759"/>
<evidence type="ECO:0000313" key="1">
    <source>
        <dbReference type="EMBL" id="CAH1395109.1"/>
    </source>
</evidence>
<sequence length="209" mass="23155">MSWIRRPSPGLEYSPHDPDTFKGDVELVMNARVETFQVLLSRFDGSRPRLVYCGQYPLDWPLSVHGRLCVHLGSSGPGSLLPGDGYLALTPRLSIESRAGPLSLPPVLSPQGLMADLPALLRALVVSAERSLARFPLEELAYPCSNCGRAPETCNCHAVERRDSGIQTSPMYEMDSSIPHIDSDDEHENVTRSEYNILLTCHYNNCPTY</sequence>
<dbReference type="AlphaFoldDB" id="A0A9P0E6Z0"/>
<dbReference type="EMBL" id="OV725079">
    <property type="protein sequence ID" value="CAH1395109.1"/>
    <property type="molecule type" value="Genomic_DNA"/>
</dbReference>
<gene>
    <name evidence="1" type="ORF">NEZAVI_LOCUS5441</name>
</gene>
<name>A0A9P0E6Z0_NEZVI</name>
<keyword evidence="2" id="KW-1185">Reference proteome</keyword>
<proteinExistence type="predicted"/>